<feature type="signal peptide" evidence="1">
    <location>
        <begin position="1"/>
        <end position="21"/>
    </location>
</feature>
<dbReference type="Pfam" id="PF14352">
    <property type="entry name" value="DUF4402"/>
    <property type="match status" value="1"/>
</dbReference>
<proteinExistence type="predicted"/>
<reference evidence="2 3" key="1">
    <citation type="submission" date="2020-05" db="EMBL/GenBank/DDBJ databases">
        <title>Erythrobacter mangrovi sp. nov., isolated from rhizosphere soil of mangrove plant (Kandelia candel).</title>
        <authorList>
            <person name="Ye Y.H."/>
        </authorList>
    </citation>
    <scope>NUCLEOTIDE SEQUENCE [LARGE SCALE GENOMIC DNA]</scope>
    <source>
        <strain evidence="2 3">EB310</strain>
    </source>
</reference>
<dbReference type="AlphaFoldDB" id="A0A7D4CLI1"/>
<keyword evidence="1" id="KW-0732">Signal</keyword>
<evidence type="ECO:0000313" key="2">
    <source>
        <dbReference type="EMBL" id="QKG70608.1"/>
    </source>
</evidence>
<dbReference type="RefSeq" id="WP_173212793.1">
    <property type="nucleotide sequence ID" value="NZ_CP053921.1"/>
</dbReference>
<gene>
    <name evidence="2" type="ORF">HQR01_04060</name>
</gene>
<organism evidence="2 3">
    <name type="scientific">Erythrobacter mangrovi</name>
    <dbReference type="NCBI Taxonomy" id="2739433"/>
    <lineage>
        <taxon>Bacteria</taxon>
        <taxon>Pseudomonadati</taxon>
        <taxon>Pseudomonadota</taxon>
        <taxon>Alphaproteobacteria</taxon>
        <taxon>Sphingomonadales</taxon>
        <taxon>Erythrobacteraceae</taxon>
        <taxon>Erythrobacter/Porphyrobacter group</taxon>
        <taxon>Erythrobacter</taxon>
    </lineage>
</organism>
<dbReference type="KEGG" id="emv:HQR01_04060"/>
<dbReference type="EMBL" id="CP053921">
    <property type="protein sequence ID" value="QKG70608.1"/>
    <property type="molecule type" value="Genomic_DNA"/>
</dbReference>
<protein>
    <submittedName>
        <fullName evidence="2">DUF4402 domain-containing protein</fullName>
    </submittedName>
</protein>
<feature type="chain" id="PRO_5028920722" evidence="1">
    <location>
        <begin position="22"/>
        <end position="170"/>
    </location>
</feature>
<name>A0A7D4CLI1_9SPHN</name>
<accession>A0A7D4CLI1</accession>
<sequence length="170" mass="17293">MKLQATLLASLAVAMPAAAIAAPGGSAATPGASEARIVEPLALQPLYDLRFGTFIQPTTAGTVTVASNSTVSTTGGLDPAIFPTGRGASGFLVHGTANRQFVTFLPTTATVSNGTATMTIDNFRKNGGSGANRLDLNGYFVLHVGGRLTVNANQAPGNYSGTFTVSVLYN</sequence>
<keyword evidence="3" id="KW-1185">Reference proteome</keyword>
<dbReference type="InterPro" id="IPR025514">
    <property type="entry name" value="DUF4402"/>
</dbReference>
<dbReference type="Proteomes" id="UP000504693">
    <property type="component" value="Chromosome"/>
</dbReference>
<evidence type="ECO:0000256" key="1">
    <source>
        <dbReference type="SAM" id="SignalP"/>
    </source>
</evidence>
<evidence type="ECO:0000313" key="3">
    <source>
        <dbReference type="Proteomes" id="UP000504693"/>
    </source>
</evidence>